<gene>
    <name evidence="2" type="ORF">DFP72DRAFT_847290</name>
</gene>
<dbReference type="Proteomes" id="UP000521943">
    <property type="component" value="Unassembled WGS sequence"/>
</dbReference>
<accession>A0A8H6M5J3</accession>
<evidence type="ECO:0000256" key="1">
    <source>
        <dbReference type="SAM" id="MobiDB-lite"/>
    </source>
</evidence>
<protein>
    <submittedName>
        <fullName evidence="2">Uncharacterized protein</fullName>
    </submittedName>
</protein>
<dbReference type="EMBL" id="JACGCI010000029">
    <property type="protein sequence ID" value="KAF6755555.1"/>
    <property type="molecule type" value="Genomic_DNA"/>
</dbReference>
<evidence type="ECO:0000313" key="3">
    <source>
        <dbReference type="Proteomes" id="UP000521943"/>
    </source>
</evidence>
<sequence length="665" mass="72032">MEVDPPTSPLEDVGGRNTSAPRAVVSDSPLFTPQTTTSKSGSSDATEPTASHVSRTPDWSLLPFGINRPRCHKIKLTTDLDLVCLLTSQDPVARQLSAVYSSSDSLRAVVDQEEVLVRDLIERFVTAMQSLDMGIAGAEGLSLRNILSIGNAQSGSGSGSTSSTPNTQPSQPVPRPSQPAPGPSQPIPGPSTPGNEDAAPPPPYSCQGRGEAAVQRARAAPAPRPTNANPRNAVDLRILGKSFPDGSFWVRKRGESNKDYHRRIVRFMFQVKFADLIDEPNFTNFWKKILSLLVKYKVVLRDWPAHLPAPGTANFDIGCLDLTFTSELCNAWHFSDITRDDLAFMDIPLVMGLTDFGEEVVLVEVRDCPPMVEVRDCPPMVEALATRWGTTHDSREKAPPLRRARTHVIRAWEYVEEAQRDRGSRSLAEAPPVAPAPVPSTSRGQAQRQEPARSTLRDPVPPREAGSGDRPERFAPRNRVMDPLELGDRMGRMARRRGTSASRWRDSVNRHLAGLLALSLLLQLGRTELHASRHVCLRPTTSSLLVVNEDAPAPLLSLRNALLSRPTTPTPVAVAIALALALARAPTPVPAIVIAMHALFRQKAGGPSGLGPITDVVVDVPLRMLIQTRTPPLIIVTPAAVTASLSLGPSCSHLPPRGVFFAPFS</sequence>
<feature type="compositionally biased region" description="Low complexity" evidence="1">
    <location>
        <begin position="153"/>
        <end position="170"/>
    </location>
</feature>
<feature type="compositionally biased region" description="Basic and acidic residues" evidence="1">
    <location>
        <begin position="466"/>
        <end position="480"/>
    </location>
</feature>
<feature type="compositionally biased region" description="Low complexity" evidence="1">
    <location>
        <begin position="212"/>
        <end position="233"/>
    </location>
</feature>
<proteinExistence type="predicted"/>
<feature type="compositionally biased region" description="Pro residues" evidence="1">
    <location>
        <begin position="171"/>
        <end position="191"/>
    </location>
</feature>
<feature type="region of interest" description="Disordered" evidence="1">
    <location>
        <begin position="1"/>
        <end position="54"/>
    </location>
</feature>
<feature type="region of interest" description="Disordered" evidence="1">
    <location>
        <begin position="152"/>
        <end position="233"/>
    </location>
</feature>
<keyword evidence="3" id="KW-1185">Reference proteome</keyword>
<evidence type="ECO:0000313" key="2">
    <source>
        <dbReference type="EMBL" id="KAF6755555.1"/>
    </source>
</evidence>
<dbReference type="AlphaFoldDB" id="A0A8H6M5J3"/>
<reference evidence="2 3" key="1">
    <citation type="submission" date="2020-07" db="EMBL/GenBank/DDBJ databases">
        <title>Comparative genomics of pyrophilous fungi reveals a link between fire events and developmental genes.</title>
        <authorList>
            <consortium name="DOE Joint Genome Institute"/>
            <person name="Steindorff A.S."/>
            <person name="Carver A."/>
            <person name="Calhoun S."/>
            <person name="Stillman K."/>
            <person name="Liu H."/>
            <person name="Lipzen A."/>
            <person name="Pangilinan J."/>
            <person name="Labutti K."/>
            <person name="Bruns T.D."/>
            <person name="Grigoriev I.V."/>
        </authorList>
    </citation>
    <scope>NUCLEOTIDE SEQUENCE [LARGE SCALE GENOMIC DNA]</scope>
    <source>
        <strain evidence="2 3">CBS 144469</strain>
    </source>
</reference>
<comment type="caution">
    <text evidence="2">The sequence shown here is derived from an EMBL/GenBank/DDBJ whole genome shotgun (WGS) entry which is preliminary data.</text>
</comment>
<dbReference type="PANTHER" id="PTHR48125">
    <property type="entry name" value="LP07818P1"/>
    <property type="match status" value="1"/>
</dbReference>
<feature type="compositionally biased region" description="Polar residues" evidence="1">
    <location>
        <begin position="29"/>
        <end position="54"/>
    </location>
</feature>
<dbReference type="PANTHER" id="PTHR48125:SF12">
    <property type="entry name" value="AT HOOK TRANSCRIPTION FACTOR FAMILY-RELATED"/>
    <property type="match status" value="1"/>
</dbReference>
<feature type="region of interest" description="Disordered" evidence="1">
    <location>
        <begin position="421"/>
        <end position="480"/>
    </location>
</feature>
<dbReference type="OrthoDB" id="2692910at2759"/>
<name>A0A8H6M5J3_9AGAR</name>
<organism evidence="2 3">
    <name type="scientific">Ephemerocybe angulata</name>
    <dbReference type="NCBI Taxonomy" id="980116"/>
    <lineage>
        <taxon>Eukaryota</taxon>
        <taxon>Fungi</taxon>
        <taxon>Dikarya</taxon>
        <taxon>Basidiomycota</taxon>
        <taxon>Agaricomycotina</taxon>
        <taxon>Agaricomycetes</taxon>
        <taxon>Agaricomycetidae</taxon>
        <taxon>Agaricales</taxon>
        <taxon>Agaricineae</taxon>
        <taxon>Psathyrellaceae</taxon>
        <taxon>Ephemerocybe</taxon>
    </lineage>
</organism>